<name>A0A3B0W3W2_9ZZZZ</name>
<sequence>MNIKPIKNNKDLQNAFKQLEQVFHAKKGTTEAGEMEILVTLIESYENKHYTFNPPA</sequence>
<proteinExistence type="predicted"/>
<evidence type="ECO:0008006" key="2">
    <source>
        <dbReference type="Google" id="ProtNLM"/>
    </source>
</evidence>
<dbReference type="AlphaFoldDB" id="A0A3B0W3W2"/>
<organism evidence="1">
    <name type="scientific">hydrothermal vent metagenome</name>
    <dbReference type="NCBI Taxonomy" id="652676"/>
    <lineage>
        <taxon>unclassified sequences</taxon>
        <taxon>metagenomes</taxon>
        <taxon>ecological metagenomes</taxon>
    </lineage>
</organism>
<accession>A0A3B0W3W2</accession>
<protein>
    <recommendedName>
        <fullName evidence="2">Helix-turn-helix motif</fullName>
    </recommendedName>
</protein>
<evidence type="ECO:0000313" key="1">
    <source>
        <dbReference type="EMBL" id="VAW43949.1"/>
    </source>
</evidence>
<gene>
    <name evidence="1" type="ORF">MNBD_GAMMA02-1438</name>
</gene>
<reference evidence="1" key="1">
    <citation type="submission" date="2018-06" db="EMBL/GenBank/DDBJ databases">
        <authorList>
            <person name="Zhirakovskaya E."/>
        </authorList>
    </citation>
    <scope>NUCLEOTIDE SEQUENCE</scope>
</reference>
<dbReference type="EMBL" id="UOFA01000052">
    <property type="protein sequence ID" value="VAW43949.1"/>
    <property type="molecule type" value="Genomic_DNA"/>
</dbReference>